<organism evidence="1">
    <name type="scientific">marine sediment metagenome</name>
    <dbReference type="NCBI Taxonomy" id="412755"/>
    <lineage>
        <taxon>unclassified sequences</taxon>
        <taxon>metagenomes</taxon>
        <taxon>ecological metagenomes</taxon>
    </lineage>
</organism>
<sequence>MVARRVYYTTICLLTGAMLALNFFSATSPAQALSLAEEEQIEDIINTFASEPELGMTLLQDLAEENPELAVLAILELAKRDPENA</sequence>
<accession>A0A0F9FTS7</accession>
<dbReference type="EMBL" id="LAZR01031162">
    <property type="protein sequence ID" value="KKL54547.1"/>
    <property type="molecule type" value="Genomic_DNA"/>
</dbReference>
<name>A0A0F9FTS7_9ZZZZ</name>
<proteinExistence type="predicted"/>
<gene>
    <name evidence="1" type="ORF">LCGC14_2264330</name>
</gene>
<feature type="non-terminal residue" evidence="1">
    <location>
        <position position="85"/>
    </location>
</feature>
<protein>
    <submittedName>
        <fullName evidence="1">Uncharacterized protein</fullName>
    </submittedName>
</protein>
<reference evidence="1" key="1">
    <citation type="journal article" date="2015" name="Nature">
        <title>Complex archaea that bridge the gap between prokaryotes and eukaryotes.</title>
        <authorList>
            <person name="Spang A."/>
            <person name="Saw J.H."/>
            <person name="Jorgensen S.L."/>
            <person name="Zaremba-Niedzwiedzka K."/>
            <person name="Martijn J."/>
            <person name="Lind A.E."/>
            <person name="van Eijk R."/>
            <person name="Schleper C."/>
            <person name="Guy L."/>
            <person name="Ettema T.J."/>
        </authorList>
    </citation>
    <scope>NUCLEOTIDE SEQUENCE</scope>
</reference>
<comment type="caution">
    <text evidence="1">The sequence shown here is derived from an EMBL/GenBank/DDBJ whole genome shotgun (WGS) entry which is preliminary data.</text>
</comment>
<evidence type="ECO:0000313" key="1">
    <source>
        <dbReference type="EMBL" id="KKL54547.1"/>
    </source>
</evidence>
<dbReference type="AlphaFoldDB" id="A0A0F9FTS7"/>